<evidence type="ECO:0000313" key="12">
    <source>
        <dbReference type="Proteomes" id="UP000247702"/>
    </source>
</evidence>
<dbReference type="SUPFAM" id="SSF50978">
    <property type="entry name" value="WD40 repeat-like"/>
    <property type="match status" value="1"/>
</dbReference>
<protein>
    <submittedName>
        <fullName evidence="11">WD40-repeat-containing domain protein</fullName>
    </submittedName>
</protein>
<evidence type="ECO:0000256" key="6">
    <source>
        <dbReference type="PROSITE-ProRule" id="PRU00221"/>
    </source>
</evidence>
<dbReference type="InterPro" id="IPR013258">
    <property type="entry name" value="Striatin_N"/>
</dbReference>
<evidence type="ECO:0000259" key="9">
    <source>
        <dbReference type="Pfam" id="PF08232"/>
    </source>
</evidence>
<keyword evidence="4" id="KW-0112">Calmodulin-binding</keyword>
<evidence type="ECO:0000313" key="10">
    <source>
        <dbReference type="EMBL" id="GBC04159.1"/>
    </source>
</evidence>
<evidence type="ECO:0000256" key="2">
    <source>
        <dbReference type="ARBA" id="ARBA00022574"/>
    </source>
</evidence>
<dbReference type="PROSITE" id="PS50294">
    <property type="entry name" value="WD_REPEATS_REGION"/>
    <property type="match status" value="4"/>
</dbReference>
<feature type="region of interest" description="Disordered" evidence="8">
    <location>
        <begin position="97"/>
        <end position="144"/>
    </location>
</feature>
<feature type="region of interest" description="Disordered" evidence="8">
    <location>
        <begin position="224"/>
        <end position="327"/>
    </location>
</feature>
<dbReference type="InterPro" id="IPR001680">
    <property type="entry name" value="WD40_rpt"/>
</dbReference>
<feature type="repeat" description="WD" evidence="6">
    <location>
        <begin position="464"/>
        <end position="498"/>
    </location>
</feature>
<dbReference type="PROSITE" id="PS50082">
    <property type="entry name" value="WD_REPEATS_2"/>
    <property type="match status" value="4"/>
</dbReference>
<gene>
    <name evidence="11" type="ORF">RCL2_001759100</name>
    <name evidence="10" type="ORF">RclHR1_05540012</name>
</gene>
<dbReference type="EMBL" id="BEXD01003931">
    <property type="protein sequence ID" value="GBC04159.1"/>
    <property type="molecule type" value="Genomic_DNA"/>
</dbReference>
<dbReference type="AlphaFoldDB" id="A0A2Z6SFZ3"/>
<keyword evidence="5 7" id="KW-0175">Coiled coil</keyword>
<feature type="compositionally biased region" description="Polar residues" evidence="8">
    <location>
        <begin position="314"/>
        <end position="327"/>
    </location>
</feature>
<dbReference type="CDD" id="cd00200">
    <property type="entry name" value="WD40"/>
    <property type="match status" value="1"/>
</dbReference>
<accession>A0A2Z6SFZ3</accession>
<evidence type="ECO:0000256" key="3">
    <source>
        <dbReference type="ARBA" id="ARBA00022737"/>
    </source>
</evidence>
<feature type="coiled-coil region" evidence="7">
    <location>
        <begin position="31"/>
        <end position="65"/>
    </location>
</feature>
<feature type="region of interest" description="Disordered" evidence="8">
    <location>
        <begin position="339"/>
        <end position="366"/>
    </location>
</feature>
<dbReference type="STRING" id="94130.A0A2Z6SFZ3"/>
<dbReference type="OrthoDB" id="727118at2759"/>
<reference evidence="10 12" key="1">
    <citation type="submission" date="2017-11" db="EMBL/GenBank/DDBJ databases">
        <title>The genome of Rhizophagus clarus HR1 reveals common genetic basis of auxotrophy among arbuscular mycorrhizal fungi.</title>
        <authorList>
            <person name="Kobayashi Y."/>
        </authorList>
    </citation>
    <scope>NUCLEOTIDE SEQUENCE [LARGE SCALE GENOMIC DNA]</scope>
    <source>
        <strain evidence="10 12">HR1</strain>
    </source>
</reference>
<dbReference type="EMBL" id="BLAL01000196">
    <property type="protein sequence ID" value="GES90762.1"/>
    <property type="molecule type" value="Genomic_DNA"/>
</dbReference>
<comment type="similarity">
    <text evidence="1">Belongs to the WD repeat striatin family.</text>
</comment>
<organism evidence="10 12">
    <name type="scientific">Rhizophagus clarus</name>
    <dbReference type="NCBI Taxonomy" id="94130"/>
    <lineage>
        <taxon>Eukaryota</taxon>
        <taxon>Fungi</taxon>
        <taxon>Fungi incertae sedis</taxon>
        <taxon>Mucoromycota</taxon>
        <taxon>Glomeromycotina</taxon>
        <taxon>Glomeromycetes</taxon>
        <taxon>Glomerales</taxon>
        <taxon>Glomeraceae</taxon>
        <taxon>Rhizophagus</taxon>
    </lineage>
</organism>
<dbReference type="Proteomes" id="UP000615446">
    <property type="component" value="Unassembled WGS sequence"/>
</dbReference>
<proteinExistence type="inferred from homology"/>
<keyword evidence="2 6" id="KW-0853">WD repeat</keyword>
<dbReference type="Proteomes" id="UP000247702">
    <property type="component" value="Unassembled WGS sequence"/>
</dbReference>
<name>A0A2Z6SFZ3_9GLOM</name>
<reference evidence="11" key="2">
    <citation type="submission" date="2019-10" db="EMBL/GenBank/DDBJ databases">
        <title>Conservation and host-specific expression of non-tandemly repeated heterogenous ribosome RNA gene in arbuscular mycorrhizal fungi.</title>
        <authorList>
            <person name="Maeda T."/>
            <person name="Kobayashi Y."/>
            <person name="Nakagawa T."/>
            <person name="Ezawa T."/>
            <person name="Yamaguchi K."/>
            <person name="Bino T."/>
            <person name="Nishimoto Y."/>
            <person name="Shigenobu S."/>
            <person name="Kawaguchi M."/>
        </authorList>
    </citation>
    <scope>NUCLEOTIDE SEQUENCE</scope>
    <source>
        <strain evidence="11">HR1</strain>
    </source>
</reference>
<dbReference type="GO" id="GO:0005516">
    <property type="term" value="F:calmodulin binding"/>
    <property type="evidence" value="ECO:0007669"/>
    <property type="project" value="UniProtKB-KW"/>
</dbReference>
<evidence type="ECO:0000256" key="4">
    <source>
        <dbReference type="ARBA" id="ARBA00022860"/>
    </source>
</evidence>
<evidence type="ECO:0000256" key="7">
    <source>
        <dbReference type="SAM" id="Coils"/>
    </source>
</evidence>
<dbReference type="PANTHER" id="PTHR15653:SF0">
    <property type="entry name" value="CONNECTOR OF KINASE TO AP-1, ISOFORM E"/>
    <property type="match status" value="1"/>
</dbReference>
<feature type="repeat" description="WD" evidence="6">
    <location>
        <begin position="517"/>
        <end position="558"/>
    </location>
</feature>
<keyword evidence="3" id="KW-0677">Repeat</keyword>
<dbReference type="InterPro" id="IPR051488">
    <property type="entry name" value="WD_repeat_striatin"/>
</dbReference>
<dbReference type="InterPro" id="IPR015943">
    <property type="entry name" value="WD40/YVTN_repeat-like_dom_sf"/>
</dbReference>
<evidence type="ECO:0000313" key="11">
    <source>
        <dbReference type="EMBL" id="GES90762.1"/>
    </source>
</evidence>
<dbReference type="Pfam" id="PF00400">
    <property type="entry name" value="WD40"/>
    <property type="match status" value="5"/>
</dbReference>
<dbReference type="PRINTS" id="PR00320">
    <property type="entry name" value="GPROTEINBRPT"/>
</dbReference>
<evidence type="ECO:0000256" key="1">
    <source>
        <dbReference type="ARBA" id="ARBA00009616"/>
    </source>
</evidence>
<comment type="caution">
    <text evidence="10">The sequence shown here is derived from an EMBL/GenBank/DDBJ whole genome shotgun (WGS) entry which is preliminary data.</text>
</comment>
<dbReference type="InterPro" id="IPR020472">
    <property type="entry name" value="WD40_PAC1"/>
</dbReference>
<evidence type="ECO:0000256" key="8">
    <source>
        <dbReference type="SAM" id="MobiDB-lite"/>
    </source>
</evidence>
<dbReference type="InterPro" id="IPR019775">
    <property type="entry name" value="WD40_repeat_CS"/>
</dbReference>
<dbReference type="InterPro" id="IPR036322">
    <property type="entry name" value="WD40_repeat_dom_sf"/>
</dbReference>
<dbReference type="PANTHER" id="PTHR15653">
    <property type="entry name" value="STRIATIN"/>
    <property type="match status" value="1"/>
</dbReference>
<keyword evidence="12" id="KW-1185">Reference proteome</keyword>
<dbReference type="PROSITE" id="PS00678">
    <property type="entry name" value="WD_REPEATS_1"/>
    <property type="match status" value="3"/>
</dbReference>
<dbReference type="Gene3D" id="1.20.5.300">
    <property type="match status" value="1"/>
</dbReference>
<feature type="domain" description="Striatin N-terminal" evidence="9">
    <location>
        <begin position="19"/>
        <end position="167"/>
    </location>
</feature>
<feature type="repeat" description="WD" evidence="6">
    <location>
        <begin position="723"/>
        <end position="756"/>
    </location>
</feature>
<dbReference type="Pfam" id="PF08232">
    <property type="entry name" value="Striatin"/>
    <property type="match status" value="1"/>
</dbReference>
<dbReference type="SMART" id="SM00320">
    <property type="entry name" value="WD40"/>
    <property type="match status" value="7"/>
</dbReference>
<sequence>MAQTFGQPQQAQQQTPEYTLPGVLHFLQSEWRRYERDRNEWEIERAEMKARIALLEGERRGIENMKTDLMRRVKMLEFALIQERSRYLANVPPTQFPIKESSNVSTPANEEGPEPSNTQSLKSMTSTLNSVSSQYKHLTSNRDPKYRTKSRELLKACLQEIDYLTNVVTNTSSASNRVSTYPTGLDGIPSHPIPNGLDGNNNATRKLNSRNSVIFVGDNNNVYNRIPPKKPGSFSIRPSRPAPTSPAIVSPILPTNSSSPPLDCSIGENSNSTPTERGGESFFSQSESESFKNGGKFSNGEQSSPVSPEFERNPITNMSSDFRPSNNFVVESTTTNYEKENEFLSNNDNYNTQNKTKNEKESKTNNQAKIRNKMKSPDEIKEEEEQLTKDVQKKFGLSDVNVTKLMKNANKRKSQEILEINNSDPQLDELSFNVEEEENIPKSEIDKTQENDTDRKMWRQRFTLRSHLDTVRSLSWHRTELMFLSGSEDGTVKLWDLKGPLIHKPTSIPDIEPCITYRGHTAAVNSVVMASEQKRCYSASMDATIRVWNLPSSKRDPYGPFDPSLNLTTYIGHTDAIWDLRLFPMRSQNTQLLASASADGKVKIWDTEAGGSPLKCSWGYYGINNEESVNGDDRPPVPTSIDFVHSDLKKIAVSYQNSIIKLFDIESEQCVLTFKSDLTYDNTPATQINRIIVHPTMSLIFSAHEDKYIRFFDINSGKCTFSMLAHLDSITSLDIDPSGMILLSGGHDSSIRLWDIVSTRQCVQEFVSHRRKSDEGVLSVQYHPSLPWIASGGADSVVKIYC</sequence>
<evidence type="ECO:0000256" key="5">
    <source>
        <dbReference type="ARBA" id="ARBA00023054"/>
    </source>
</evidence>
<dbReference type="Gene3D" id="2.130.10.10">
    <property type="entry name" value="YVTN repeat-like/Quinoprotein amine dehydrogenase"/>
    <property type="match status" value="2"/>
</dbReference>
<feature type="repeat" description="WD" evidence="6">
    <location>
        <begin position="570"/>
        <end position="615"/>
    </location>
</feature>
<feature type="compositionally biased region" description="Polar residues" evidence="8">
    <location>
        <begin position="115"/>
        <end position="138"/>
    </location>
</feature>